<dbReference type="EMBL" id="CADIKF010000004">
    <property type="protein sequence ID" value="CAB3749380.1"/>
    <property type="molecule type" value="Genomic_DNA"/>
</dbReference>
<dbReference type="Proteomes" id="UP000494329">
    <property type="component" value="Unassembled WGS sequence"/>
</dbReference>
<gene>
    <name evidence="2" type="ORF">LMG29739_00765</name>
</gene>
<feature type="compositionally biased region" description="Basic residues" evidence="1">
    <location>
        <begin position="135"/>
        <end position="156"/>
    </location>
</feature>
<keyword evidence="3" id="KW-1185">Reference proteome</keyword>
<feature type="region of interest" description="Disordered" evidence="1">
    <location>
        <begin position="89"/>
        <end position="156"/>
    </location>
</feature>
<proteinExistence type="predicted"/>
<accession>A0A6J5D514</accession>
<organism evidence="2 3">
    <name type="scientific">Paraburkholderia solisilvae</name>
    <dbReference type="NCBI Taxonomy" id="624376"/>
    <lineage>
        <taxon>Bacteria</taxon>
        <taxon>Pseudomonadati</taxon>
        <taxon>Pseudomonadota</taxon>
        <taxon>Betaproteobacteria</taxon>
        <taxon>Burkholderiales</taxon>
        <taxon>Burkholderiaceae</taxon>
        <taxon>Paraburkholderia</taxon>
    </lineage>
</organism>
<name>A0A6J5D514_9BURK</name>
<feature type="compositionally biased region" description="Basic and acidic residues" evidence="1">
    <location>
        <begin position="232"/>
        <end position="242"/>
    </location>
</feature>
<dbReference type="AlphaFoldDB" id="A0A6J5D514"/>
<reference evidence="2 3" key="1">
    <citation type="submission" date="2020-04" db="EMBL/GenBank/DDBJ databases">
        <authorList>
            <person name="De Canck E."/>
        </authorList>
    </citation>
    <scope>NUCLEOTIDE SEQUENCE [LARGE SCALE GENOMIC DNA]</scope>
    <source>
        <strain evidence="2 3">LMG 29739</strain>
    </source>
</reference>
<feature type="region of interest" description="Disordered" evidence="1">
    <location>
        <begin position="232"/>
        <end position="255"/>
    </location>
</feature>
<evidence type="ECO:0000313" key="2">
    <source>
        <dbReference type="EMBL" id="CAB3749380.1"/>
    </source>
</evidence>
<protein>
    <submittedName>
        <fullName evidence="2">Uncharacterized protein</fullName>
    </submittedName>
</protein>
<evidence type="ECO:0000313" key="3">
    <source>
        <dbReference type="Proteomes" id="UP000494329"/>
    </source>
</evidence>
<sequence length="255" mass="28147">MGDGVGVHRVEPVCRRNAFEGAVSRDRHGDRRGDGRAARTAFRRVALSVQRDGRAVGRRDALPGAVRSHRAFVRIPARGLYAAAHRAADGHRADDDLQRRDRAYRGNPARHHLRERGRLDRVSEPARADADSPHRRVVPGRRAVRARSARRAQRRCRATAASATARGCRQGARRAALATHLRSHEPRRRRARLLVARTHAVVPAGARGAERSARGIQTLGGDRACAAVRTADRGHLQVDRRAAAPRARRSGPRRP</sequence>
<feature type="compositionally biased region" description="Basic and acidic residues" evidence="1">
    <location>
        <begin position="89"/>
        <end position="104"/>
    </location>
</feature>
<feature type="compositionally biased region" description="Basic residues" evidence="1">
    <location>
        <begin position="246"/>
        <end position="255"/>
    </location>
</feature>
<evidence type="ECO:0000256" key="1">
    <source>
        <dbReference type="SAM" id="MobiDB-lite"/>
    </source>
</evidence>
<feature type="compositionally biased region" description="Basic and acidic residues" evidence="1">
    <location>
        <begin position="116"/>
        <end position="134"/>
    </location>
</feature>